<evidence type="ECO:0000313" key="2">
    <source>
        <dbReference type="Proteomes" id="UP000461880"/>
    </source>
</evidence>
<protein>
    <submittedName>
        <fullName evidence="1">Uncharacterized protein</fullName>
    </submittedName>
</protein>
<organism evidence="1 2">
    <name type="scientific">Stecheria intestinalis</name>
    <dbReference type="NCBI Taxonomy" id="2606630"/>
    <lineage>
        <taxon>Bacteria</taxon>
        <taxon>Bacillati</taxon>
        <taxon>Bacillota</taxon>
        <taxon>Erysipelotrichia</taxon>
        <taxon>Erysipelotrichales</taxon>
        <taxon>Erysipelotrichaceae</taxon>
        <taxon>Stecheria</taxon>
    </lineage>
</organism>
<proteinExistence type="predicted"/>
<keyword evidence="2" id="KW-1185">Reference proteome</keyword>
<accession>A0A7X2NR62</accession>
<dbReference type="InterPro" id="IPR036866">
    <property type="entry name" value="RibonucZ/Hydroxyglut_hydro"/>
</dbReference>
<dbReference type="Gene3D" id="3.60.15.10">
    <property type="entry name" value="Ribonuclease Z/Hydroxyacylglutathione hydrolase-like"/>
    <property type="match status" value="1"/>
</dbReference>
<comment type="caution">
    <text evidence="1">The sequence shown here is derived from an EMBL/GenBank/DDBJ whole genome shotgun (WGS) entry which is preliminary data.</text>
</comment>
<dbReference type="RefSeq" id="WP_154503157.1">
    <property type="nucleotide sequence ID" value="NZ_VUMN01000005.1"/>
</dbReference>
<evidence type="ECO:0000313" key="1">
    <source>
        <dbReference type="EMBL" id="MSS57913.1"/>
    </source>
</evidence>
<gene>
    <name evidence="1" type="ORF">FYJ51_03225</name>
</gene>
<dbReference type="SUPFAM" id="SSF56281">
    <property type="entry name" value="Metallo-hydrolase/oxidoreductase"/>
    <property type="match status" value="1"/>
</dbReference>
<sequence length="108" mass="12017">MFGAGESLSDEHLQGKILIDTGWDNAIRQDARAYEGFFNYFASSGLLPDGEGIIDQLALYGFSTDDLDYCPLAHLDIDHARGIDELRNAGHVMCSRAEWNAAQKRNPR</sequence>
<dbReference type="Proteomes" id="UP000461880">
    <property type="component" value="Unassembled WGS sequence"/>
</dbReference>
<reference evidence="1 2" key="1">
    <citation type="submission" date="2019-08" db="EMBL/GenBank/DDBJ databases">
        <title>In-depth cultivation of the pig gut microbiome towards novel bacterial diversity and tailored functional studies.</title>
        <authorList>
            <person name="Wylensek D."/>
            <person name="Hitch T.C.A."/>
            <person name="Clavel T."/>
        </authorList>
    </citation>
    <scope>NUCLEOTIDE SEQUENCE [LARGE SCALE GENOMIC DNA]</scope>
    <source>
        <strain evidence="1 2">Oil+RF-744-GAM-WT-6</strain>
    </source>
</reference>
<dbReference type="AlphaFoldDB" id="A0A7X2NR62"/>
<dbReference type="EMBL" id="VUMN01000005">
    <property type="protein sequence ID" value="MSS57913.1"/>
    <property type="molecule type" value="Genomic_DNA"/>
</dbReference>
<name>A0A7X2NR62_9FIRM</name>